<comment type="caution">
    <text evidence="1">The sequence shown here is derived from an EMBL/GenBank/DDBJ whole genome shotgun (WGS) entry which is preliminary data.</text>
</comment>
<dbReference type="Gene3D" id="3.40.50.1240">
    <property type="entry name" value="Phosphoglycerate mutase-like"/>
    <property type="match status" value="1"/>
</dbReference>
<reference evidence="1 2" key="1">
    <citation type="submission" date="2019-11" db="EMBL/GenBank/DDBJ databases">
        <title>Pseudmonas karstica sp. nov. and Pseudomonas spelaei sp. nov. from caves.</title>
        <authorList>
            <person name="Zeman M."/>
        </authorList>
    </citation>
    <scope>NUCLEOTIDE SEQUENCE [LARGE SCALE GENOMIC DNA]</scope>
    <source>
        <strain evidence="1 2">CCM 7891</strain>
    </source>
</reference>
<dbReference type="Proteomes" id="UP000431485">
    <property type="component" value="Unassembled WGS sequence"/>
</dbReference>
<protein>
    <submittedName>
        <fullName evidence="1">Phosphoglycerate mutase</fullName>
    </submittedName>
</protein>
<keyword evidence="2" id="KW-1185">Reference proteome</keyword>
<dbReference type="InterPro" id="IPR050275">
    <property type="entry name" value="PGM_Phosphatase"/>
</dbReference>
<dbReference type="PANTHER" id="PTHR48100:SF10">
    <property type="entry name" value="2-CARBOXY-D-ARABINITOL-1-PHOSPHATASE-RELATED"/>
    <property type="match status" value="1"/>
</dbReference>
<sequence length="200" mass="22386">MQATRLTLISHASTQAQKQARFALDEPLEKEWQPAMLSQATGFKRAPRLLCGPEARTRQTAALFGEASQVEEALRDCDFGRWQGMGVDEVQQHEPEALQAWLTDISAAPHGGESIAQVCERVGQWLRSLEQTPGHVLAVTHPFVIRAALLYVMQYPPAMFNRIDVEPLSSTELRFNGVWRLRLETHATNLCEHGKIGPPH</sequence>
<dbReference type="PANTHER" id="PTHR48100">
    <property type="entry name" value="BROAD-SPECIFICITY PHOSPHATASE YOR283W-RELATED"/>
    <property type="match status" value="1"/>
</dbReference>
<dbReference type="SUPFAM" id="SSF53254">
    <property type="entry name" value="Phosphoglycerate mutase-like"/>
    <property type="match status" value="1"/>
</dbReference>
<evidence type="ECO:0000313" key="2">
    <source>
        <dbReference type="Proteomes" id="UP000431485"/>
    </source>
</evidence>
<accession>A0A7X2RRN8</accession>
<dbReference type="OrthoDB" id="7502553at2"/>
<dbReference type="EMBL" id="WLYI01000007">
    <property type="protein sequence ID" value="MTD18909.1"/>
    <property type="molecule type" value="Genomic_DNA"/>
</dbReference>
<proteinExistence type="predicted"/>
<dbReference type="Pfam" id="PF00300">
    <property type="entry name" value="His_Phos_1"/>
    <property type="match status" value="1"/>
</dbReference>
<organism evidence="1 2">
    <name type="scientific">Pseudomonas karstica</name>
    <dbReference type="NCBI Taxonomy" id="1055468"/>
    <lineage>
        <taxon>Bacteria</taxon>
        <taxon>Pseudomonadati</taxon>
        <taxon>Pseudomonadota</taxon>
        <taxon>Gammaproteobacteria</taxon>
        <taxon>Pseudomonadales</taxon>
        <taxon>Pseudomonadaceae</taxon>
        <taxon>Pseudomonas</taxon>
    </lineage>
</organism>
<dbReference type="InterPro" id="IPR013078">
    <property type="entry name" value="His_Pase_superF_clade-1"/>
</dbReference>
<dbReference type="SMART" id="SM00855">
    <property type="entry name" value="PGAM"/>
    <property type="match status" value="1"/>
</dbReference>
<dbReference type="InterPro" id="IPR029033">
    <property type="entry name" value="His_PPase_superfam"/>
</dbReference>
<dbReference type="GO" id="GO:0016791">
    <property type="term" value="F:phosphatase activity"/>
    <property type="evidence" value="ECO:0007669"/>
    <property type="project" value="TreeGrafter"/>
</dbReference>
<dbReference type="AlphaFoldDB" id="A0A7X2RRN8"/>
<evidence type="ECO:0000313" key="1">
    <source>
        <dbReference type="EMBL" id="MTD18909.1"/>
    </source>
</evidence>
<dbReference type="RefSeq" id="WP_154742634.1">
    <property type="nucleotide sequence ID" value="NZ_JBHSTG010000052.1"/>
</dbReference>
<name>A0A7X2RRN8_9PSED</name>
<gene>
    <name evidence="1" type="ORF">GIR22_07065</name>
</gene>